<keyword evidence="2" id="KW-1185">Reference proteome</keyword>
<gene>
    <name evidence="1" type="ORF">H0G86_002783</name>
</gene>
<accession>A0A8G0PBV6</accession>
<proteinExistence type="predicted"/>
<evidence type="ECO:0008006" key="3">
    <source>
        <dbReference type="Google" id="ProtNLM"/>
    </source>
</evidence>
<name>A0A8G0PBV6_9HYPO</name>
<sequence>MTISTRYLNQHIQPFQVHLAFFHQSITMARQTEVTYHHIDTPRKARVKGAVAFAQAQKQRYGYDFSYQDIFQCCQVSKSRGYEILKSSTDRTFHNEFEETRGRKKLLTDEDIDKLKKLIWSENFEARQLTWPQLLPAAGIDKQISRATVRRALGTRHWRKCVACLVAHQRI</sequence>
<organism evidence="1 2">
    <name type="scientific">Trichoderma simmonsii</name>
    <dbReference type="NCBI Taxonomy" id="1491479"/>
    <lineage>
        <taxon>Eukaryota</taxon>
        <taxon>Fungi</taxon>
        <taxon>Dikarya</taxon>
        <taxon>Ascomycota</taxon>
        <taxon>Pezizomycotina</taxon>
        <taxon>Sordariomycetes</taxon>
        <taxon>Hypocreomycetidae</taxon>
        <taxon>Hypocreales</taxon>
        <taxon>Hypocreaceae</taxon>
        <taxon>Trichoderma</taxon>
    </lineage>
</organism>
<dbReference type="AlphaFoldDB" id="A0A8G0PBV6"/>
<dbReference type="Proteomes" id="UP000826661">
    <property type="component" value="Chromosome II"/>
</dbReference>
<protein>
    <recommendedName>
        <fullName evidence="3">Transposase</fullName>
    </recommendedName>
</protein>
<evidence type="ECO:0000313" key="2">
    <source>
        <dbReference type="Proteomes" id="UP000826661"/>
    </source>
</evidence>
<evidence type="ECO:0000313" key="1">
    <source>
        <dbReference type="EMBL" id="QYS95491.1"/>
    </source>
</evidence>
<reference evidence="1 2" key="1">
    <citation type="journal article" date="2021" name="BMC Genomics">
        <title>Telomere-to-telomere genome assembly of asparaginase-producing Trichoderma simmonsii.</title>
        <authorList>
            <person name="Chung D."/>
            <person name="Kwon Y.M."/>
            <person name="Yang Y."/>
        </authorList>
    </citation>
    <scope>NUCLEOTIDE SEQUENCE [LARGE SCALE GENOMIC DNA]</scope>
    <source>
        <strain evidence="1 2">GH-Sj1</strain>
    </source>
</reference>
<dbReference type="EMBL" id="CP075865">
    <property type="protein sequence ID" value="QYS95491.1"/>
    <property type="molecule type" value="Genomic_DNA"/>
</dbReference>